<accession>A0A183M4W8</accession>
<dbReference type="InterPro" id="IPR000719">
    <property type="entry name" value="Prot_kinase_dom"/>
</dbReference>
<dbReference type="InterPro" id="IPR050839">
    <property type="entry name" value="Rho-assoc_Ser/Thr_Kinase"/>
</dbReference>
<dbReference type="GO" id="GO:0007266">
    <property type="term" value="P:Rho protein signal transduction"/>
    <property type="evidence" value="ECO:0007669"/>
    <property type="project" value="TreeGrafter"/>
</dbReference>
<sequence length="137" mass="15579">YSQAAKIIESRRTKYNDFELIKVIGQGGFGRVELARHKRTRRVYAIKLMSKQHLLDHSQSGYWEERDVMVKASSEWLVACHYAFLSHHSPFDLHGIVEPAGTYVPAIITRLGHLDRQARPPRQGSSYGRAPFSKGSA</sequence>
<dbReference type="GO" id="GO:0072518">
    <property type="term" value="F:Rho-dependent protein serine/threonine kinase activity"/>
    <property type="evidence" value="ECO:0007669"/>
    <property type="project" value="TreeGrafter"/>
</dbReference>
<name>A0A183M4W8_9TREM</name>
<feature type="domain" description="Protein kinase" evidence="1">
    <location>
        <begin position="18"/>
        <end position="137"/>
    </location>
</feature>
<gene>
    <name evidence="2" type="ORF">SMRZ_LOCUS11093</name>
</gene>
<dbReference type="STRING" id="48269.A0A183M4W8"/>
<reference evidence="2 3" key="1">
    <citation type="submission" date="2018-11" db="EMBL/GenBank/DDBJ databases">
        <authorList>
            <consortium name="Pathogen Informatics"/>
        </authorList>
    </citation>
    <scope>NUCLEOTIDE SEQUENCE [LARGE SCALE GENOMIC DNA]</scope>
    <source>
        <strain evidence="2 3">Zambia</strain>
    </source>
</reference>
<dbReference type="GO" id="GO:0048598">
    <property type="term" value="P:embryonic morphogenesis"/>
    <property type="evidence" value="ECO:0007669"/>
    <property type="project" value="TreeGrafter"/>
</dbReference>
<dbReference type="EMBL" id="UZAI01006064">
    <property type="protein sequence ID" value="VDO93563.1"/>
    <property type="molecule type" value="Genomic_DNA"/>
</dbReference>
<proteinExistence type="predicted"/>
<dbReference type="Proteomes" id="UP000277204">
    <property type="component" value="Unassembled WGS sequence"/>
</dbReference>
<dbReference type="PANTHER" id="PTHR22988">
    <property type="entry name" value="MYOTONIC DYSTROPHY S/T KINASE-RELATED"/>
    <property type="match status" value="1"/>
</dbReference>
<dbReference type="SUPFAM" id="SSF56112">
    <property type="entry name" value="Protein kinase-like (PK-like)"/>
    <property type="match status" value="1"/>
</dbReference>
<dbReference type="Gene3D" id="3.30.200.20">
    <property type="entry name" value="Phosphorylase Kinase, domain 1"/>
    <property type="match status" value="1"/>
</dbReference>
<dbReference type="GO" id="GO:0031032">
    <property type="term" value="P:actomyosin structure organization"/>
    <property type="evidence" value="ECO:0007669"/>
    <property type="project" value="TreeGrafter"/>
</dbReference>
<keyword evidence="3" id="KW-1185">Reference proteome</keyword>
<feature type="non-terminal residue" evidence="2">
    <location>
        <position position="1"/>
    </location>
</feature>
<dbReference type="GO" id="GO:1901888">
    <property type="term" value="P:regulation of cell junction assembly"/>
    <property type="evidence" value="ECO:0007669"/>
    <property type="project" value="TreeGrafter"/>
</dbReference>
<dbReference type="GO" id="GO:0030866">
    <property type="term" value="P:cortical actin cytoskeleton organization"/>
    <property type="evidence" value="ECO:0007669"/>
    <property type="project" value="TreeGrafter"/>
</dbReference>
<dbReference type="GO" id="GO:0005856">
    <property type="term" value="C:cytoskeleton"/>
    <property type="evidence" value="ECO:0007669"/>
    <property type="project" value="TreeGrafter"/>
</dbReference>
<dbReference type="Pfam" id="PF00069">
    <property type="entry name" value="Pkinase"/>
    <property type="match status" value="1"/>
</dbReference>
<dbReference type="PROSITE" id="PS00107">
    <property type="entry name" value="PROTEIN_KINASE_ATP"/>
    <property type="match status" value="1"/>
</dbReference>
<dbReference type="PROSITE" id="PS50011">
    <property type="entry name" value="PROTEIN_KINASE_DOM"/>
    <property type="match status" value="1"/>
</dbReference>
<dbReference type="PANTHER" id="PTHR22988:SF73">
    <property type="entry name" value="RHO-ASSOCIATED PROTEIN KINASE"/>
    <property type="match status" value="1"/>
</dbReference>
<dbReference type="InterPro" id="IPR017441">
    <property type="entry name" value="Protein_kinase_ATP_BS"/>
</dbReference>
<organism evidence="2 3">
    <name type="scientific">Schistosoma margrebowiei</name>
    <dbReference type="NCBI Taxonomy" id="48269"/>
    <lineage>
        <taxon>Eukaryota</taxon>
        <taxon>Metazoa</taxon>
        <taxon>Spiralia</taxon>
        <taxon>Lophotrochozoa</taxon>
        <taxon>Platyhelminthes</taxon>
        <taxon>Trematoda</taxon>
        <taxon>Digenea</taxon>
        <taxon>Strigeidida</taxon>
        <taxon>Schistosomatoidea</taxon>
        <taxon>Schistosomatidae</taxon>
        <taxon>Schistosoma</taxon>
    </lineage>
</organism>
<dbReference type="AlphaFoldDB" id="A0A183M4W8"/>
<protein>
    <recommendedName>
        <fullName evidence="1">Protein kinase domain-containing protein</fullName>
    </recommendedName>
</protein>
<dbReference type="GO" id="GO:0000281">
    <property type="term" value="P:mitotic cytokinesis"/>
    <property type="evidence" value="ECO:0007669"/>
    <property type="project" value="TreeGrafter"/>
</dbReference>
<evidence type="ECO:0000259" key="1">
    <source>
        <dbReference type="PROSITE" id="PS50011"/>
    </source>
</evidence>
<dbReference type="GO" id="GO:0005737">
    <property type="term" value="C:cytoplasm"/>
    <property type="evidence" value="ECO:0007669"/>
    <property type="project" value="TreeGrafter"/>
</dbReference>
<dbReference type="InterPro" id="IPR011009">
    <property type="entry name" value="Kinase-like_dom_sf"/>
</dbReference>
<evidence type="ECO:0000313" key="3">
    <source>
        <dbReference type="Proteomes" id="UP000277204"/>
    </source>
</evidence>
<evidence type="ECO:0000313" key="2">
    <source>
        <dbReference type="EMBL" id="VDO93563.1"/>
    </source>
</evidence>
<dbReference type="GO" id="GO:0005524">
    <property type="term" value="F:ATP binding"/>
    <property type="evidence" value="ECO:0007669"/>
    <property type="project" value="UniProtKB-UniRule"/>
</dbReference>